<feature type="non-terminal residue" evidence="1">
    <location>
        <position position="1"/>
    </location>
</feature>
<name>A0A382CAP4_9ZZZZ</name>
<reference evidence="1" key="1">
    <citation type="submission" date="2018-05" db="EMBL/GenBank/DDBJ databases">
        <authorList>
            <person name="Lanie J.A."/>
            <person name="Ng W.-L."/>
            <person name="Kazmierczak K.M."/>
            <person name="Andrzejewski T.M."/>
            <person name="Davidsen T.M."/>
            <person name="Wayne K.J."/>
            <person name="Tettelin H."/>
            <person name="Glass J.I."/>
            <person name="Rusch D."/>
            <person name="Podicherti R."/>
            <person name="Tsui H.-C.T."/>
            <person name="Winkler M.E."/>
        </authorList>
    </citation>
    <scope>NUCLEOTIDE SEQUENCE</scope>
</reference>
<feature type="non-terminal residue" evidence="1">
    <location>
        <position position="658"/>
    </location>
</feature>
<sequence>GPTVTSVSSTADNGTYGIGSVIPITVTFDESVIVTGTPQLTLETGDTDVVVDYSSGSGSSILTFNYTVASGHTSGDLDYGSTSALALNSGTIKDAVGNTATLTFASPGATNSLGANKAIVIDWRYVTGDYLYFNYFATFESPACDNTLEVGQTYTIKWRTNVASDWDVYLYYFSAGVSGDYCTGGEHPYGYDFSTAELIVATLNTGSYDFIIPDYTIKKGHFVIKFVSPSGSNTAVLNNMAVTIIDDKTPPTFTSNYPTISDILGTSFKLKIKSDETGVGYYVLLPDGSTAPTSTEVKAGTGSGGASAVSYGSKSLTASTEAVETIVDLTSETSYDIYVVMEDAKANLQSSPTKLDVRTPDITAPTISSVSLSSNSHVNHTKVSYTLSEAAASGTITWIRTGGSADSNSPHAQALAGDELNTGAHTDITLTNNPTLVDGAIYTISFDAKDAAGNVATTVSANNVTYDVSPSTITNMSIIDGDYVGSREIIFVSDELTTSGTVTFTRTGGSEDAGSPHSKTIEGPTSIDNQYNGYKYLMNTVVDFTSLVDAAIYTVNFSVTDLAGNQTSIDKKNVTYDNTPPVSVLLSPTSNSYTKDAKVSYSLSENAKLVRFYWNNTNSSLGDSWETELTGDNLKAGDHIDVELNPQVTDGQSYHINM</sequence>
<dbReference type="EMBL" id="UINC01033532">
    <property type="protein sequence ID" value="SVB22974.1"/>
    <property type="molecule type" value="Genomic_DNA"/>
</dbReference>
<proteinExistence type="predicted"/>
<organism evidence="1">
    <name type="scientific">marine metagenome</name>
    <dbReference type="NCBI Taxonomy" id="408172"/>
    <lineage>
        <taxon>unclassified sequences</taxon>
        <taxon>metagenomes</taxon>
        <taxon>ecological metagenomes</taxon>
    </lineage>
</organism>
<accession>A0A382CAP4</accession>
<protein>
    <submittedName>
        <fullName evidence="1">Uncharacterized protein</fullName>
    </submittedName>
</protein>
<gene>
    <name evidence="1" type="ORF">METZ01_LOCUS175828</name>
</gene>
<evidence type="ECO:0000313" key="1">
    <source>
        <dbReference type="EMBL" id="SVB22974.1"/>
    </source>
</evidence>
<dbReference type="AlphaFoldDB" id="A0A382CAP4"/>